<accession>A0A5C6DQJ8</accession>
<dbReference type="EMBL" id="SJPY01000006">
    <property type="protein sequence ID" value="TWU38902.1"/>
    <property type="molecule type" value="Genomic_DNA"/>
</dbReference>
<evidence type="ECO:0000313" key="7">
    <source>
        <dbReference type="Proteomes" id="UP000315471"/>
    </source>
</evidence>
<protein>
    <submittedName>
        <fullName evidence="6">Exo-beta-D-glucosaminidase</fullName>
        <ecNumber evidence="6">3.2.1.165</ecNumber>
    </submittedName>
</protein>
<dbReference type="PANTHER" id="PTHR31339">
    <property type="entry name" value="PECTIN LYASE-RELATED"/>
    <property type="match status" value="1"/>
</dbReference>
<dbReference type="Gene3D" id="2.160.20.10">
    <property type="entry name" value="Single-stranded right-handed beta-helix, Pectin lyase-like"/>
    <property type="match status" value="1"/>
</dbReference>
<dbReference type="InterPro" id="IPR005084">
    <property type="entry name" value="CBM6"/>
</dbReference>
<feature type="domain" description="CBM6" evidence="5">
    <location>
        <begin position="30"/>
        <end position="173"/>
    </location>
</feature>
<dbReference type="GO" id="GO:0030246">
    <property type="term" value="F:carbohydrate binding"/>
    <property type="evidence" value="ECO:0007669"/>
    <property type="project" value="InterPro"/>
</dbReference>
<keyword evidence="3 4" id="KW-0326">Glycosidase</keyword>
<dbReference type="PANTHER" id="PTHR31339:SF9">
    <property type="entry name" value="PLASMIN AND FIBRONECTIN-BINDING PROTEIN A"/>
    <property type="match status" value="1"/>
</dbReference>
<proteinExistence type="inferred from homology"/>
<dbReference type="GO" id="GO:0004650">
    <property type="term" value="F:polygalacturonase activity"/>
    <property type="evidence" value="ECO:0007669"/>
    <property type="project" value="InterPro"/>
</dbReference>
<gene>
    <name evidence="6" type="primary">csxA_2</name>
    <name evidence="6" type="ORF">Q31b_39800</name>
</gene>
<evidence type="ECO:0000256" key="3">
    <source>
        <dbReference type="ARBA" id="ARBA00023295"/>
    </source>
</evidence>
<dbReference type="Pfam" id="PF00295">
    <property type="entry name" value="Glyco_hydro_28"/>
    <property type="match status" value="1"/>
</dbReference>
<keyword evidence="2 4" id="KW-0378">Hydrolase</keyword>
<dbReference type="GO" id="GO:0052761">
    <property type="term" value="F:exo-1,4-beta-D-glucosaminidase activity"/>
    <property type="evidence" value="ECO:0007669"/>
    <property type="project" value="UniProtKB-EC"/>
</dbReference>
<evidence type="ECO:0000313" key="6">
    <source>
        <dbReference type="EMBL" id="TWU38902.1"/>
    </source>
</evidence>
<evidence type="ECO:0000256" key="4">
    <source>
        <dbReference type="RuleBase" id="RU361169"/>
    </source>
</evidence>
<dbReference type="SUPFAM" id="SSF51126">
    <property type="entry name" value="Pectin lyase-like"/>
    <property type="match status" value="1"/>
</dbReference>
<evidence type="ECO:0000256" key="2">
    <source>
        <dbReference type="ARBA" id="ARBA00022801"/>
    </source>
</evidence>
<dbReference type="PROSITE" id="PS51175">
    <property type="entry name" value="CBM6"/>
    <property type="match status" value="1"/>
</dbReference>
<name>A0A5C6DQJ8_9BACT</name>
<sequence>MRREIIVSVIVLGWLSLPVFCWASDPFWTDYFEAETFSTQTGGNKASSEYFPYIGNGYLEMGGQGATVTWDSITVPKAGTYTLILKYANNTEHELPCDLKVNGVFIKNIPFGEFKKNWHVPRPEATEYTPETVGWAKYWNARVMVDLNAGNNTVELTATSEKGGPHIDNIAVSTAIREPPAPVIHVKDHGAVGDGSTDNTEAIANAIAACPSGGSVVFDEGIYMTGSVTLKADVTLWVSENAVIRAVKDNDKIQTYPEGSFQGEYITRYFLFGNEVDNLTITGGGTIDLNTTERIPGRANTRRPAILGWANSKNVRVTNVDLIQGDFWAFVPQKSDHVIIDGINLFNINKDGITPIDCHDISITNSVISSGDDAMCPKSYDPSKGIDKLVVKNLTINYTKWKGFKYGGSTKGDFTNSIIEDVAMVHTHSGLALYAMSGCNVTNIKFNRIKMNNVQTPFFIVRDAAASTDTPGMRDIHISNFEVRNVYGQEGSSIQGTERDGEVYPIRNIYLTNVSVKDFKGGLKTVPGTPQEFPGRYPETTVFGNFPAWGYFIRHAENVVFHHVTHSVAPADARQDVVLEDVVSFEEVK</sequence>
<comment type="similarity">
    <text evidence="1 4">Belongs to the glycosyl hydrolase 28 family.</text>
</comment>
<dbReference type="InterPro" id="IPR012334">
    <property type="entry name" value="Pectin_lyas_fold"/>
</dbReference>
<evidence type="ECO:0000256" key="1">
    <source>
        <dbReference type="ARBA" id="ARBA00008834"/>
    </source>
</evidence>
<dbReference type="SUPFAM" id="SSF49785">
    <property type="entry name" value="Galactose-binding domain-like"/>
    <property type="match status" value="1"/>
</dbReference>
<keyword evidence="7" id="KW-1185">Reference proteome</keyword>
<dbReference type="EC" id="3.2.1.165" evidence="6"/>
<comment type="caution">
    <text evidence="6">The sequence shown here is derived from an EMBL/GenBank/DDBJ whole genome shotgun (WGS) entry which is preliminary data.</text>
</comment>
<dbReference type="GO" id="GO:0005975">
    <property type="term" value="P:carbohydrate metabolic process"/>
    <property type="evidence" value="ECO:0007669"/>
    <property type="project" value="InterPro"/>
</dbReference>
<evidence type="ECO:0000259" key="5">
    <source>
        <dbReference type="PROSITE" id="PS51175"/>
    </source>
</evidence>
<dbReference type="AlphaFoldDB" id="A0A5C6DQJ8"/>
<dbReference type="InterPro" id="IPR000743">
    <property type="entry name" value="Glyco_hydro_28"/>
</dbReference>
<dbReference type="InterPro" id="IPR011050">
    <property type="entry name" value="Pectin_lyase_fold/virulence"/>
</dbReference>
<dbReference type="Gene3D" id="2.60.120.260">
    <property type="entry name" value="Galactose-binding domain-like"/>
    <property type="match status" value="1"/>
</dbReference>
<reference evidence="6 7" key="1">
    <citation type="submission" date="2019-02" db="EMBL/GenBank/DDBJ databases">
        <title>Deep-cultivation of Planctomycetes and their phenomic and genomic characterization uncovers novel biology.</title>
        <authorList>
            <person name="Wiegand S."/>
            <person name="Jogler M."/>
            <person name="Boedeker C."/>
            <person name="Pinto D."/>
            <person name="Vollmers J."/>
            <person name="Rivas-Marin E."/>
            <person name="Kohn T."/>
            <person name="Peeters S.H."/>
            <person name="Heuer A."/>
            <person name="Rast P."/>
            <person name="Oberbeckmann S."/>
            <person name="Bunk B."/>
            <person name="Jeske O."/>
            <person name="Meyerdierks A."/>
            <person name="Storesund J.E."/>
            <person name="Kallscheuer N."/>
            <person name="Luecker S."/>
            <person name="Lage O.M."/>
            <person name="Pohl T."/>
            <person name="Merkel B.J."/>
            <person name="Hornburger P."/>
            <person name="Mueller R.-W."/>
            <person name="Bruemmer F."/>
            <person name="Labrenz M."/>
            <person name="Spormann A.M."/>
            <person name="Op Den Camp H."/>
            <person name="Overmann J."/>
            <person name="Amann R."/>
            <person name="Jetten M.S.M."/>
            <person name="Mascher T."/>
            <person name="Medema M.H."/>
            <person name="Devos D.P."/>
            <person name="Kaster A.-K."/>
            <person name="Ovreas L."/>
            <person name="Rohde M."/>
            <person name="Galperin M.Y."/>
            <person name="Jogler C."/>
        </authorList>
    </citation>
    <scope>NUCLEOTIDE SEQUENCE [LARGE SCALE GENOMIC DNA]</scope>
    <source>
        <strain evidence="6 7">Q31b</strain>
    </source>
</reference>
<dbReference type="Proteomes" id="UP000315471">
    <property type="component" value="Unassembled WGS sequence"/>
</dbReference>
<dbReference type="InterPro" id="IPR008979">
    <property type="entry name" value="Galactose-bd-like_sf"/>
</dbReference>
<dbReference type="OrthoDB" id="9795222at2"/>
<dbReference type="InterPro" id="IPR051801">
    <property type="entry name" value="GH28_Enzymes"/>
</dbReference>
<organism evidence="6 7">
    <name type="scientific">Novipirellula aureliae</name>
    <dbReference type="NCBI Taxonomy" id="2527966"/>
    <lineage>
        <taxon>Bacteria</taxon>
        <taxon>Pseudomonadati</taxon>
        <taxon>Planctomycetota</taxon>
        <taxon>Planctomycetia</taxon>
        <taxon>Pirellulales</taxon>
        <taxon>Pirellulaceae</taxon>
        <taxon>Novipirellula</taxon>
    </lineage>
</organism>